<sequence>MKLINWWPPILGTGINLKKVSKDMTTFVVIMKLRWYNRNLVGIHYGGSLYSMCDPWYMFILMANLGKEYVVLDKAAAIRYKKQGRGTLKCVFNISKNRIAEIREEIEGIGKKDYTFTCEVMDEEGEVVTEVDKVVYVRKKGFDFDALEKEKEGGEVKTSE</sequence>
<evidence type="ECO:0000313" key="1">
    <source>
        <dbReference type="EMBL" id="MBL6449028.1"/>
    </source>
</evidence>
<reference evidence="1" key="1">
    <citation type="submission" date="2021-01" db="EMBL/GenBank/DDBJ databases">
        <title>Fulvivirga kasyanovii gen. nov., sp nov., a novel member of the phylum Bacteroidetes isolated from seawater in a mussel farm.</title>
        <authorList>
            <person name="Zhao L.-H."/>
            <person name="Wang Z.-J."/>
        </authorList>
    </citation>
    <scope>NUCLEOTIDE SEQUENCE</scope>
    <source>
        <strain evidence="1">29W222</strain>
    </source>
</reference>
<accession>A0A937KGB6</accession>
<dbReference type="InterPro" id="IPR027961">
    <property type="entry name" value="DUF4442"/>
</dbReference>
<comment type="caution">
    <text evidence="1">The sequence shown here is derived from an EMBL/GenBank/DDBJ whole genome shotgun (WGS) entry which is preliminary data.</text>
</comment>
<dbReference type="Gene3D" id="3.10.129.10">
    <property type="entry name" value="Hotdog Thioesterase"/>
    <property type="match status" value="1"/>
</dbReference>
<dbReference type="RefSeq" id="WP_202858562.1">
    <property type="nucleotide sequence ID" value="NZ_JAEUGD010000066.1"/>
</dbReference>
<dbReference type="Pfam" id="PF14539">
    <property type="entry name" value="DUF4442"/>
    <property type="match status" value="1"/>
</dbReference>
<protein>
    <submittedName>
        <fullName evidence="1">DUF4442 domain-containing protein</fullName>
    </submittedName>
</protein>
<dbReference type="EMBL" id="JAEUGD010000066">
    <property type="protein sequence ID" value="MBL6449028.1"/>
    <property type="molecule type" value="Genomic_DNA"/>
</dbReference>
<dbReference type="SUPFAM" id="SSF54637">
    <property type="entry name" value="Thioesterase/thiol ester dehydrase-isomerase"/>
    <property type="match status" value="1"/>
</dbReference>
<proteinExistence type="predicted"/>
<dbReference type="AlphaFoldDB" id="A0A937KGB6"/>
<evidence type="ECO:0000313" key="2">
    <source>
        <dbReference type="Proteomes" id="UP000614216"/>
    </source>
</evidence>
<dbReference type="InterPro" id="IPR029069">
    <property type="entry name" value="HotDog_dom_sf"/>
</dbReference>
<dbReference type="CDD" id="cd03440">
    <property type="entry name" value="hot_dog"/>
    <property type="match status" value="1"/>
</dbReference>
<gene>
    <name evidence="1" type="ORF">JMN32_22140</name>
</gene>
<dbReference type="Proteomes" id="UP000614216">
    <property type="component" value="Unassembled WGS sequence"/>
</dbReference>
<name>A0A937KGB6_9BACT</name>
<keyword evidence="2" id="KW-1185">Reference proteome</keyword>
<organism evidence="1 2">
    <name type="scientific">Fulvivirga marina</name>
    <dbReference type="NCBI Taxonomy" id="2494733"/>
    <lineage>
        <taxon>Bacteria</taxon>
        <taxon>Pseudomonadati</taxon>
        <taxon>Bacteroidota</taxon>
        <taxon>Cytophagia</taxon>
        <taxon>Cytophagales</taxon>
        <taxon>Fulvivirgaceae</taxon>
        <taxon>Fulvivirga</taxon>
    </lineage>
</organism>